<keyword evidence="2" id="KW-0812">Transmembrane</keyword>
<feature type="transmembrane region" description="Helical" evidence="2">
    <location>
        <begin position="67"/>
        <end position="90"/>
    </location>
</feature>
<evidence type="ECO:0000259" key="3">
    <source>
        <dbReference type="Pfam" id="PF12089"/>
    </source>
</evidence>
<proteinExistence type="predicted"/>
<evidence type="ECO:0000313" key="5">
    <source>
        <dbReference type="Proteomes" id="UP001157109"/>
    </source>
</evidence>
<dbReference type="Pfam" id="PF12089">
    <property type="entry name" value="DUF3566"/>
    <property type="match status" value="1"/>
</dbReference>
<dbReference type="EMBL" id="BSUJ01000001">
    <property type="protein sequence ID" value="GMA21564.1"/>
    <property type="molecule type" value="Genomic_DNA"/>
</dbReference>
<keyword evidence="5" id="KW-1185">Reference proteome</keyword>
<protein>
    <recommendedName>
        <fullName evidence="3">DUF3566 domain-containing protein</fullName>
    </recommendedName>
</protein>
<gene>
    <name evidence="4" type="ORF">GCM10025862_35850</name>
</gene>
<feature type="domain" description="DUF3566" evidence="3">
    <location>
        <begin position="50"/>
        <end position="167"/>
    </location>
</feature>
<dbReference type="RefSeq" id="WP_241443483.1">
    <property type="nucleotide sequence ID" value="NZ_JAKZHV010000003.1"/>
</dbReference>
<organism evidence="4 5">
    <name type="scientific">Arsenicicoccus piscis</name>
    <dbReference type="NCBI Taxonomy" id="673954"/>
    <lineage>
        <taxon>Bacteria</taxon>
        <taxon>Bacillati</taxon>
        <taxon>Actinomycetota</taxon>
        <taxon>Actinomycetes</taxon>
        <taxon>Micrococcales</taxon>
        <taxon>Intrasporangiaceae</taxon>
        <taxon>Arsenicicoccus</taxon>
    </lineage>
</organism>
<accession>A0ABQ6HSW1</accession>
<comment type="caution">
    <text evidence="4">The sequence shown here is derived from an EMBL/GenBank/DDBJ whole genome shotgun (WGS) entry which is preliminary data.</text>
</comment>
<evidence type="ECO:0000256" key="2">
    <source>
        <dbReference type="SAM" id="Phobius"/>
    </source>
</evidence>
<reference evidence="5" key="1">
    <citation type="journal article" date="2019" name="Int. J. Syst. Evol. Microbiol.">
        <title>The Global Catalogue of Microorganisms (GCM) 10K type strain sequencing project: providing services to taxonomists for standard genome sequencing and annotation.</title>
        <authorList>
            <consortium name="The Broad Institute Genomics Platform"/>
            <consortium name="The Broad Institute Genome Sequencing Center for Infectious Disease"/>
            <person name="Wu L."/>
            <person name="Ma J."/>
        </authorList>
    </citation>
    <scope>NUCLEOTIDE SEQUENCE [LARGE SCALE GENOMIC DNA]</scope>
    <source>
        <strain evidence="5">NBRC 105830</strain>
    </source>
</reference>
<feature type="transmembrane region" description="Helical" evidence="2">
    <location>
        <begin position="125"/>
        <end position="151"/>
    </location>
</feature>
<keyword evidence="2" id="KW-1133">Transmembrane helix</keyword>
<sequence length="168" mass="17478">MSSADSTSPVATTDNRGQGSSGAVASDRSTSATSSRAAAASSAASTAPVRRVKLRVQRVDPLSVLKLSFLVSVALGIAWVVMVAVLWMILNGMGVFSTIQDTIPDLLGDAGKKFNLMDYVGFTRVISMGVMLAILNTLFLTALATLAAFLYNVCASLVGGMHTTLTDD</sequence>
<feature type="compositionally biased region" description="Low complexity" evidence="1">
    <location>
        <begin position="23"/>
        <end position="39"/>
    </location>
</feature>
<dbReference type="Proteomes" id="UP001157109">
    <property type="component" value="Unassembled WGS sequence"/>
</dbReference>
<evidence type="ECO:0000256" key="1">
    <source>
        <dbReference type="SAM" id="MobiDB-lite"/>
    </source>
</evidence>
<name>A0ABQ6HSW1_9MICO</name>
<evidence type="ECO:0000313" key="4">
    <source>
        <dbReference type="EMBL" id="GMA21564.1"/>
    </source>
</evidence>
<feature type="compositionally biased region" description="Polar residues" evidence="1">
    <location>
        <begin position="1"/>
        <end position="18"/>
    </location>
</feature>
<dbReference type="InterPro" id="IPR021949">
    <property type="entry name" value="DUF3566_TM"/>
</dbReference>
<keyword evidence="2" id="KW-0472">Membrane</keyword>
<feature type="region of interest" description="Disordered" evidence="1">
    <location>
        <begin position="1"/>
        <end position="39"/>
    </location>
</feature>